<dbReference type="PROSITE" id="PS50887">
    <property type="entry name" value="GGDEF"/>
    <property type="match status" value="1"/>
</dbReference>
<dbReference type="InterPro" id="IPR001633">
    <property type="entry name" value="EAL_dom"/>
</dbReference>
<reference evidence="3 4" key="1">
    <citation type="submission" date="2019-02" db="EMBL/GenBank/DDBJ databases">
        <title>Siculibacillus lacustris gen. nov., sp. nov., a new rosette-forming bacterium isolated from a freshwater crater lake (Lake St. Ana, Romania).</title>
        <authorList>
            <person name="Felfoldi T."/>
            <person name="Marton Z."/>
            <person name="Szabo A."/>
            <person name="Mentes A."/>
            <person name="Boka K."/>
            <person name="Marialigeti K."/>
            <person name="Mathe I."/>
            <person name="Koncz M."/>
            <person name="Schumann P."/>
            <person name="Toth E."/>
        </authorList>
    </citation>
    <scope>NUCLEOTIDE SEQUENCE [LARGE SCALE GENOMIC DNA]</scope>
    <source>
        <strain evidence="3 4">SA-279</strain>
    </source>
</reference>
<dbReference type="Gene3D" id="3.30.450.20">
    <property type="entry name" value="PAS domain"/>
    <property type="match status" value="1"/>
</dbReference>
<dbReference type="Gene3D" id="3.20.20.450">
    <property type="entry name" value="EAL domain"/>
    <property type="match status" value="1"/>
</dbReference>
<protein>
    <submittedName>
        <fullName evidence="3">EAL domain-containing protein</fullName>
    </submittedName>
</protein>
<dbReference type="InterPro" id="IPR052155">
    <property type="entry name" value="Biofilm_reg_signaling"/>
</dbReference>
<dbReference type="InterPro" id="IPR035919">
    <property type="entry name" value="EAL_sf"/>
</dbReference>
<accession>A0A4Q9VVH1</accession>
<dbReference type="Pfam" id="PF00563">
    <property type="entry name" value="EAL"/>
    <property type="match status" value="1"/>
</dbReference>
<dbReference type="Pfam" id="PF00990">
    <property type="entry name" value="GGDEF"/>
    <property type="match status" value="1"/>
</dbReference>
<dbReference type="CDD" id="cd01948">
    <property type="entry name" value="EAL"/>
    <property type="match status" value="1"/>
</dbReference>
<feature type="domain" description="GGDEF" evidence="2">
    <location>
        <begin position="290"/>
        <end position="424"/>
    </location>
</feature>
<dbReference type="InterPro" id="IPR043128">
    <property type="entry name" value="Rev_trsase/Diguanyl_cyclase"/>
</dbReference>
<dbReference type="Proteomes" id="UP000292781">
    <property type="component" value="Unassembled WGS sequence"/>
</dbReference>
<dbReference type="OrthoDB" id="9814202at2"/>
<dbReference type="InterPro" id="IPR000160">
    <property type="entry name" value="GGDEF_dom"/>
</dbReference>
<proteinExistence type="predicted"/>
<dbReference type="SUPFAM" id="SSF55073">
    <property type="entry name" value="Nucleotide cyclase"/>
    <property type="match status" value="1"/>
</dbReference>
<dbReference type="PANTHER" id="PTHR44757">
    <property type="entry name" value="DIGUANYLATE CYCLASE DGCP"/>
    <property type="match status" value="1"/>
</dbReference>
<evidence type="ECO:0000313" key="4">
    <source>
        <dbReference type="Proteomes" id="UP000292781"/>
    </source>
</evidence>
<dbReference type="EMBL" id="SJFN01000006">
    <property type="protein sequence ID" value="TBW39740.1"/>
    <property type="molecule type" value="Genomic_DNA"/>
</dbReference>
<dbReference type="PANTHER" id="PTHR44757:SF2">
    <property type="entry name" value="BIOFILM ARCHITECTURE MAINTENANCE PROTEIN MBAA"/>
    <property type="match status" value="1"/>
</dbReference>
<evidence type="ECO:0000259" key="1">
    <source>
        <dbReference type="PROSITE" id="PS50883"/>
    </source>
</evidence>
<dbReference type="PROSITE" id="PS50883">
    <property type="entry name" value="EAL"/>
    <property type="match status" value="1"/>
</dbReference>
<dbReference type="RefSeq" id="WP_131307080.1">
    <property type="nucleotide sequence ID" value="NZ_SJFN01000006.1"/>
</dbReference>
<dbReference type="SMART" id="SM00267">
    <property type="entry name" value="GGDEF"/>
    <property type="match status" value="1"/>
</dbReference>
<dbReference type="SUPFAM" id="SSF141868">
    <property type="entry name" value="EAL domain-like"/>
    <property type="match status" value="1"/>
</dbReference>
<sequence length="737" mass="80720">MSKAPSADRPEPHAGAVPTAHGLATATVALLERLRTPIWIFDLDRAQVAWANSAALRVWEAADIAELAARDLSAEMSLSVKMRLEQLRDLFERGPAAFSEVWTLYPGGRPKTQRVTFSGQRLGDGRMAILCEALGEINDTPERVRSAEALIHTPVMITLYGPEQRPLYRNTAAAASIPHLGEPLAERFVDAADRQRLEEMVAGLGHAVVTARMRTRAGVRWHEISARTCRDAVSGRPALLVSETDVTALKTAEEQVRFLAEHDLLTGLPNRTFLQREVARRIEAAREAGSSLALLFIDLDRFKTINDSLGHQAGDALLVAVADRLTRAAAGGDLVARLGGDEFLVCIDLGRDGDARERTVAQAILEAFEAPIRVGSRELVVSGSIGISRFPADGRDLDTLMRHADLAMYAAKDQGCSRWVTFDRAMTDVADSQLAMESSLRRALERGEFELYYQPRLSIADDRIIGAEALLRWHHPTRGLLLPGCFIPFAEKTGLITRIGESVMREAALQQRAWADAGHDVTVSVNMSGRQFRDPRLPTAVAEILAETGSDPCRMQIEITESVLVGDDATSVGALRKLSELGFSIAIDDFGTGYSNLATLQFHPIDVLKIDRSFVATLETRPELAELIIGMCRLLDMRIVAEGVETEEQLGWLRARNCHEYQGYLFSPAIPVDSFDALLTRQKDFAADPGDGVARSPLWDLVPMVNRTSDLEWGGPAGAPSKVRRLRALGAATGFRS</sequence>
<evidence type="ECO:0000259" key="2">
    <source>
        <dbReference type="PROSITE" id="PS50887"/>
    </source>
</evidence>
<organism evidence="3 4">
    <name type="scientific">Siculibacillus lacustris</name>
    <dbReference type="NCBI Taxonomy" id="1549641"/>
    <lineage>
        <taxon>Bacteria</taxon>
        <taxon>Pseudomonadati</taxon>
        <taxon>Pseudomonadota</taxon>
        <taxon>Alphaproteobacteria</taxon>
        <taxon>Hyphomicrobiales</taxon>
        <taxon>Ancalomicrobiaceae</taxon>
        <taxon>Siculibacillus</taxon>
    </lineage>
</organism>
<comment type="caution">
    <text evidence="3">The sequence shown here is derived from an EMBL/GenBank/DDBJ whole genome shotgun (WGS) entry which is preliminary data.</text>
</comment>
<dbReference type="NCBIfam" id="TIGR00254">
    <property type="entry name" value="GGDEF"/>
    <property type="match status" value="1"/>
</dbReference>
<gene>
    <name evidence="3" type="ORF">EYW49_05635</name>
</gene>
<dbReference type="InterPro" id="IPR029787">
    <property type="entry name" value="Nucleotide_cyclase"/>
</dbReference>
<dbReference type="CDD" id="cd01949">
    <property type="entry name" value="GGDEF"/>
    <property type="match status" value="1"/>
</dbReference>
<evidence type="ECO:0000313" key="3">
    <source>
        <dbReference type="EMBL" id="TBW39740.1"/>
    </source>
</evidence>
<keyword evidence="4" id="KW-1185">Reference proteome</keyword>
<name>A0A4Q9VVH1_9HYPH</name>
<dbReference type="AlphaFoldDB" id="A0A4Q9VVH1"/>
<feature type="domain" description="EAL" evidence="1">
    <location>
        <begin position="433"/>
        <end position="683"/>
    </location>
</feature>
<dbReference type="SMART" id="SM00052">
    <property type="entry name" value="EAL"/>
    <property type="match status" value="1"/>
</dbReference>
<dbReference type="Gene3D" id="3.30.70.270">
    <property type="match status" value="1"/>
</dbReference>